<keyword evidence="2" id="KW-1185">Reference proteome</keyword>
<protein>
    <submittedName>
        <fullName evidence="1">9980_t:CDS:1</fullName>
    </submittedName>
</protein>
<gene>
    <name evidence="1" type="ORF">SPELUC_LOCUS259</name>
</gene>
<sequence length="153" mass="18125">MDEYKREKNQNHGGDKSEEPVTSSKTDVNIYILANELATLKINYIEQKDQEEHIIRNCPDRDKNSDQTDKNIKFKNVDIRMIEFMKINTELVDEYLKIKLLNNNEQYDVRPIGKRKRGNEVAESSEQSNKKEKISELDFVEELIYKIDLENKK</sequence>
<accession>A0ACA9JYJ0</accession>
<proteinExistence type="predicted"/>
<evidence type="ECO:0000313" key="2">
    <source>
        <dbReference type="Proteomes" id="UP000789366"/>
    </source>
</evidence>
<comment type="caution">
    <text evidence="1">The sequence shown here is derived from an EMBL/GenBank/DDBJ whole genome shotgun (WGS) entry which is preliminary data.</text>
</comment>
<name>A0ACA9JYJ0_9GLOM</name>
<evidence type="ECO:0000313" key="1">
    <source>
        <dbReference type="EMBL" id="CAG8442185.1"/>
    </source>
</evidence>
<organism evidence="1 2">
    <name type="scientific">Cetraspora pellucida</name>
    <dbReference type="NCBI Taxonomy" id="1433469"/>
    <lineage>
        <taxon>Eukaryota</taxon>
        <taxon>Fungi</taxon>
        <taxon>Fungi incertae sedis</taxon>
        <taxon>Mucoromycota</taxon>
        <taxon>Glomeromycotina</taxon>
        <taxon>Glomeromycetes</taxon>
        <taxon>Diversisporales</taxon>
        <taxon>Gigasporaceae</taxon>
        <taxon>Cetraspora</taxon>
    </lineage>
</organism>
<dbReference type="Proteomes" id="UP000789366">
    <property type="component" value="Unassembled WGS sequence"/>
</dbReference>
<reference evidence="1" key="1">
    <citation type="submission" date="2021-06" db="EMBL/GenBank/DDBJ databases">
        <authorList>
            <person name="Kallberg Y."/>
            <person name="Tangrot J."/>
            <person name="Rosling A."/>
        </authorList>
    </citation>
    <scope>NUCLEOTIDE SEQUENCE</scope>
    <source>
        <strain evidence="1">28 12/20/2015</strain>
    </source>
</reference>
<dbReference type="EMBL" id="CAJVPW010000079">
    <property type="protein sequence ID" value="CAG8442185.1"/>
    <property type="molecule type" value="Genomic_DNA"/>
</dbReference>